<keyword evidence="1" id="KW-1133">Transmembrane helix</keyword>
<dbReference type="HOGENOM" id="CLU_2747993_0_0_2"/>
<name>A0A0A7GGG0_GEOAI</name>
<sequence>MSQNGLAILVLFFIAGLILVLFLGPVMDAEVAQTSQHQPMFSMTGYGWYLILLAILGFIAVILLAAAKRG</sequence>
<feature type="transmembrane region" description="Helical" evidence="1">
    <location>
        <begin position="46"/>
        <end position="67"/>
    </location>
</feature>
<keyword evidence="1" id="KW-0812">Transmembrane</keyword>
<dbReference type="Proteomes" id="UP000030624">
    <property type="component" value="Chromosome"/>
</dbReference>
<evidence type="ECO:0000313" key="2">
    <source>
        <dbReference type="EMBL" id="AIY90027.1"/>
    </source>
</evidence>
<evidence type="ECO:0000313" key="3">
    <source>
        <dbReference type="Proteomes" id="UP000030624"/>
    </source>
</evidence>
<gene>
    <name evidence="2" type="ORF">GACE_0981</name>
</gene>
<keyword evidence="1" id="KW-0472">Membrane</keyword>
<evidence type="ECO:0000256" key="1">
    <source>
        <dbReference type="SAM" id="Phobius"/>
    </source>
</evidence>
<dbReference type="EMBL" id="CP009552">
    <property type="protein sequence ID" value="AIY90027.1"/>
    <property type="molecule type" value="Genomic_DNA"/>
</dbReference>
<accession>A0A0A7GGG0</accession>
<feature type="transmembrane region" description="Helical" evidence="1">
    <location>
        <begin position="7"/>
        <end position="26"/>
    </location>
</feature>
<organism evidence="2 3">
    <name type="scientific">Geoglobus acetivorans</name>
    <dbReference type="NCBI Taxonomy" id="565033"/>
    <lineage>
        <taxon>Archaea</taxon>
        <taxon>Methanobacteriati</taxon>
        <taxon>Methanobacteriota</taxon>
        <taxon>Archaeoglobi</taxon>
        <taxon>Archaeoglobales</taxon>
        <taxon>Archaeoglobaceae</taxon>
        <taxon>Geoglobus</taxon>
    </lineage>
</organism>
<proteinExistence type="predicted"/>
<dbReference type="KEGG" id="gac:GACE_0981"/>
<protein>
    <submittedName>
        <fullName evidence="2">Uncharacterized protein</fullName>
    </submittedName>
</protein>
<dbReference type="AlphaFoldDB" id="A0A0A7GGG0"/>
<dbReference type="STRING" id="565033.GACE_0981"/>
<reference evidence="2 3" key="1">
    <citation type="journal article" date="2015" name="Appl. Environ. Microbiol.">
        <title>The Geoglobus acetivorans genome: Fe(III) reduction, acetate utilization, autotrophic growth, and degradation of aromatic compounds in a hyperthermophilic archaeon.</title>
        <authorList>
            <person name="Mardanov A.V."/>
            <person name="Slododkina G.B."/>
            <person name="Slobodkin A.I."/>
            <person name="Beletsky A.V."/>
            <person name="Gavrilov S.N."/>
            <person name="Kublanov I.V."/>
            <person name="Bonch-Osmolovskaya E.A."/>
            <person name="Skryabin K.G."/>
            <person name="Ravin N.V."/>
        </authorList>
    </citation>
    <scope>NUCLEOTIDE SEQUENCE [LARGE SCALE GENOMIC DNA]</scope>
    <source>
        <strain evidence="2 3">SBH6</strain>
    </source>
</reference>